<sequence length="234" mass="25564">MLISNSAFHLNKSEWSNFSRPGGSRVDEQIEDDYKATENAATLSPPQDSCEKIGAFLPRADYPSSGKRCNGDTQNQERFVGNLSNVGYVSLSRPNRVETLSDAGGASPNRQAAKGVPSAGNSLHEVNIIDATESLSSSGRSISIEPALDQVSVLFSIKPKVWKHPRSDGKFTFKSKVERMQSWVNFSAMTKNKSNQLKERKKRPDVAGTGMGASLPEDNLQVECVEDEVRASQN</sequence>
<dbReference type="Proteomes" id="UP001472677">
    <property type="component" value="Unassembled WGS sequence"/>
</dbReference>
<proteinExistence type="predicted"/>
<feature type="region of interest" description="Disordered" evidence="1">
    <location>
        <begin position="13"/>
        <end position="50"/>
    </location>
</feature>
<feature type="compositionally biased region" description="Basic and acidic residues" evidence="1">
    <location>
        <begin position="196"/>
        <end position="205"/>
    </location>
</feature>
<reference evidence="2 3" key="1">
    <citation type="journal article" date="2024" name="G3 (Bethesda)">
        <title>Genome assembly of Hibiscus sabdariffa L. provides insights into metabolisms of medicinal natural products.</title>
        <authorList>
            <person name="Kim T."/>
        </authorList>
    </citation>
    <scope>NUCLEOTIDE SEQUENCE [LARGE SCALE GENOMIC DNA]</scope>
    <source>
        <strain evidence="2">TK-2024</strain>
        <tissue evidence="2">Old leaves</tissue>
    </source>
</reference>
<protein>
    <submittedName>
        <fullName evidence="2">Uncharacterized protein</fullName>
    </submittedName>
</protein>
<organism evidence="2 3">
    <name type="scientific">Hibiscus sabdariffa</name>
    <name type="common">roselle</name>
    <dbReference type="NCBI Taxonomy" id="183260"/>
    <lineage>
        <taxon>Eukaryota</taxon>
        <taxon>Viridiplantae</taxon>
        <taxon>Streptophyta</taxon>
        <taxon>Embryophyta</taxon>
        <taxon>Tracheophyta</taxon>
        <taxon>Spermatophyta</taxon>
        <taxon>Magnoliopsida</taxon>
        <taxon>eudicotyledons</taxon>
        <taxon>Gunneridae</taxon>
        <taxon>Pentapetalae</taxon>
        <taxon>rosids</taxon>
        <taxon>malvids</taxon>
        <taxon>Malvales</taxon>
        <taxon>Malvaceae</taxon>
        <taxon>Malvoideae</taxon>
        <taxon>Hibiscus</taxon>
    </lineage>
</organism>
<dbReference type="EMBL" id="JBBPBM010000005">
    <property type="protein sequence ID" value="KAK8584442.1"/>
    <property type="molecule type" value="Genomic_DNA"/>
</dbReference>
<feature type="compositionally biased region" description="Basic and acidic residues" evidence="1">
    <location>
        <begin position="25"/>
        <end position="36"/>
    </location>
</feature>
<gene>
    <name evidence="2" type="ORF">V6N12_068686</name>
</gene>
<evidence type="ECO:0000313" key="2">
    <source>
        <dbReference type="EMBL" id="KAK8584442.1"/>
    </source>
</evidence>
<evidence type="ECO:0000313" key="3">
    <source>
        <dbReference type="Proteomes" id="UP001472677"/>
    </source>
</evidence>
<comment type="caution">
    <text evidence="2">The sequence shown here is derived from an EMBL/GenBank/DDBJ whole genome shotgun (WGS) entry which is preliminary data.</text>
</comment>
<keyword evidence="3" id="KW-1185">Reference proteome</keyword>
<accession>A0ABR2FQP6</accession>
<feature type="region of interest" description="Disordered" evidence="1">
    <location>
        <begin position="191"/>
        <end position="219"/>
    </location>
</feature>
<name>A0ABR2FQP6_9ROSI</name>
<evidence type="ECO:0000256" key="1">
    <source>
        <dbReference type="SAM" id="MobiDB-lite"/>
    </source>
</evidence>